<dbReference type="RefSeq" id="WP_110525682.1">
    <property type="nucleotide sequence ID" value="NZ_QKOE01000010.1"/>
</dbReference>
<keyword evidence="3" id="KW-1185">Reference proteome</keyword>
<proteinExistence type="predicted"/>
<organism evidence="2 3">
    <name type="scientific">Parazoarcus communis SWub3 = DSM 12120</name>
    <dbReference type="NCBI Taxonomy" id="1121029"/>
    <lineage>
        <taxon>Bacteria</taxon>
        <taxon>Pseudomonadati</taxon>
        <taxon>Pseudomonadota</taxon>
        <taxon>Betaproteobacteria</taxon>
        <taxon>Rhodocyclales</taxon>
        <taxon>Zoogloeaceae</taxon>
        <taxon>Parazoarcus</taxon>
    </lineage>
</organism>
<keyword evidence="1" id="KW-0732">Signal</keyword>
<feature type="signal peptide" evidence="1">
    <location>
        <begin position="1"/>
        <end position="23"/>
    </location>
</feature>
<comment type="caution">
    <text evidence="2">The sequence shown here is derived from an EMBL/GenBank/DDBJ whole genome shotgun (WGS) entry which is preliminary data.</text>
</comment>
<gene>
    <name evidence="2" type="ORF">DNK49_14060</name>
</gene>
<evidence type="ECO:0000313" key="3">
    <source>
        <dbReference type="Proteomes" id="UP000248259"/>
    </source>
</evidence>
<dbReference type="OrthoDB" id="8536404at2"/>
<reference evidence="2 3" key="1">
    <citation type="submission" date="2018-06" db="EMBL/GenBank/DDBJ databases">
        <title>Azoarcus communis strain SWub3 genome.</title>
        <authorList>
            <person name="Zorraquino Salvo V."/>
            <person name="Toubiana D."/>
            <person name="Blumwald E."/>
        </authorList>
    </citation>
    <scope>NUCLEOTIDE SEQUENCE [LARGE SCALE GENOMIC DNA]</scope>
    <source>
        <strain evidence="2 3">SWub3</strain>
    </source>
</reference>
<feature type="chain" id="PRO_5016375848" evidence="1">
    <location>
        <begin position="24"/>
        <end position="175"/>
    </location>
</feature>
<evidence type="ECO:0000313" key="2">
    <source>
        <dbReference type="EMBL" id="PZA15860.1"/>
    </source>
</evidence>
<name>A0A323UW08_9RHOO</name>
<sequence>MQIKQAIQGALLALCIAAPASYANDIKPGLWEFRSTHLSLGGMPDMSAQMAQLQQQMKNLPPETRKMLEQQMAANGVSLGKDGSVRSCITPEQARQDNVYAGKTEGDCTLDSVTKSGNTISGRMSCPKEQATGDFTSRVSSPEHFTTRVNLKSPRGDMQVETDARWISAQCAGNR</sequence>
<dbReference type="InterPro" id="IPR022061">
    <property type="entry name" value="DUF3617"/>
</dbReference>
<dbReference type="AlphaFoldDB" id="A0A323UW08"/>
<accession>A0A323UW08</accession>
<protein>
    <submittedName>
        <fullName evidence="2">DUF3617 domain-containing protein</fullName>
    </submittedName>
</protein>
<evidence type="ECO:0000256" key="1">
    <source>
        <dbReference type="SAM" id="SignalP"/>
    </source>
</evidence>
<dbReference type="Proteomes" id="UP000248259">
    <property type="component" value="Unassembled WGS sequence"/>
</dbReference>
<dbReference type="Pfam" id="PF12276">
    <property type="entry name" value="DUF3617"/>
    <property type="match status" value="1"/>
</dbReference>
<dbReference type="EMBL" id="QKOE01000010">
    <property type="protein sequence ID" value="PZA15860.1"/>
    <property type="molecule type" value="Genomic_DNA"/>
</dbReference>